<gene>
    <name evidence="1" type="ORF">B0H67DRAFT_640905</name>
</gene>
<dbReference type="AlphaFoldDB" id="A0AA40AYK9"/>
<evidence type="ECO:0000313" key="2">
    <source>
        <dbReference type="Proteomes" id="UP001172102"/>
    </source>
</evidence>
<evidence type="ECO:0000313" key="1">
    <source>
        <dbReference type="EMBL" id="KAK0724348.1"/>
    </source>
</evidence>
<reference evidence="1" key="1">
    <citation type="submission" date="2023-06" db="EMBL/GenBank/DDBJ databases">
        <title>Genome-scale phylogeny and comparative genomics of the fungal order Sordariales.</title>
        <authorList>
            <consortium name="Lawrence Berkeley National Laboratory"/>
            <person name="Hensen N."/>
            <person name="Bonometti L."/>
            <person name="Westerberg I."/>
            <person name="Brannstrom I.O."/>
            <person name="Guillou S."/>
            <person name="Cros-Aarteil S."/>
            <person name="Calhoun S."/>
            <person name="Haridas S."/>
            <person name="Kuo A."/>
            <person name="Mondo S."/>
            <person name="Pangilinan J."/>
            <person name="Riley R."/>
            <person name="Labutti K."/>
            <person name="Andreopoulos B."/>
            <person name="Lipzen A."/>
            <person name="Chen C."/>
            <person name="Yanf M."/>
            <person name="Daum C."/>
            <person name="Ng V."/>
            <person name="Clum A."/>
            <person name="Steindorff A."/>
            <person name="Ohm R."/>
            <person name="Martin F."/>
            <person name="Silar P."/>
            <person name="Natvig D."/>
            <person name="Lalanne C."/>
            <person name="Gautier V."/>
            <person name="Ament-Velasquez S.L."/>
            <person name="Kruys A."/>
            <person name="Hutchinson M.I."/>
            <person name="Powell A.J."/>
            <person name="Barry K."/>
            <person name="Miller A.N."/>
            <person name="Grigoriev I.V."/>
            <person name="Debuchy R."/>
            <person name="Gladieux P."/>
            <person name="Thoren M.H."/>
            <person name="Johannesson H."/>
        </authorList>
    </citation>
    <scope>NUCLEOTIDE SEQUENCE</scope>
    <source>
        <strain evidence="1">SMH4607-1</strain>
    </source>
</reference>
<keyword evidence="2" id="KW-1185">Reference proteome</keyword>
<accession>A0AA40AYK9</accession>
<comment type="caution">
    <text evidence="1">The sequence shown here is derived from an EMBL/GenBank/DDBJ whole genome shotgun (WGS) entry which is preliminary data.</text>
</comment>
<protein>
    <submittedName>
        <fullName evidence="1">Uncharacterized protein</fullName>
    </submittedName>
</protein>
<organism evidence="1 2">
    <name type="scientific">Lasiosphaeris hirsuta</name>
    <dbReference type="NCBI Taxonomy" id="260670"/>
    <lineage>
        <taxon>Eukaryota</taxon>
        <taxon>Fungi</taxon>
        <taxon>Dikarya</taxon>
        <taxon>Ascomycota</taxon>
        <taxon>Pezizomycotina</taxon>
        <taxon>Sordariomycetes</taxon>
        <taxon>Sordariomycetidae</taxon>
        <taxon>Sordariales</taxon>
        <taxon>Lasiosphaeriaceae</taxon>
        <taxon>Lasiosphaeris</taxon>
    </lineage>
</organism>
<dbReference type="Proteomes" id="UP001172102">
    <property type="component" value="Unassembled WGS sequence"/>
</dbReference>
<sequence>MAQHSDLLSLPREVRDEIYHHAKSTSISCTRVASFASSPPRRAVSPWACTPSITFTTLLSKDLFARASRWEHFFDLHTGEIGTMMAFVAPLMHASESMVEQVADRYAGTFSHGVFQHPADEHTWSFCRRSGDQPWSTEITQVISAPPEPHARPRPVLFRKPCTPRRAARRPSRIRCNFDPGTMWYEVRVAQIQRQIGEVGLWCWGSEWRRGWEQDATFFGE</sequence>
<dbReference type="EMBL" id="JAUKUA010000002">
    <property type="protein sequence ID" value="KAK0724348.1"/>
    <property type="molecule type" value="Genomic_DNA"/>
</dbReference>
<name>A0AA40AYK9_9PEZI</name>
<proteinExistence type="predicted"/>